<comment type="caution">
    <text evidence="2">The sequence shown here is derived from an EMBL/GenBank/DDBJ whole genome shotgun (WGS) entry which is preliminary data.</text>
</comment>
<name>A0ABQ9JLP2_9CUCU</name>
<sequence>MPILTSPALELLDFFFRVCNPSSEIFNVIRSPSSEKANGHYTPRRASQHVDSFNRLFGNTEIKKTPPRRASLTNQDVTNRNPVTGNGVTSYDCKTNRNSPRIHIERNPVTGETYTIVSPVTTPTKPVQNGFTPEESNLHPHPKWKHYSTDKRNFYPQWQRLNYERNNFYHQETKNHILNFLFVNTKLFSRNYT</sequence>
<feature type="compositionally biased region" description="Polar residues" evidence="1">
    <location>
        <begin position="71"/>
        <end position="99"/>
    </location>
</feature>
<dbReference type="EMBL" id="JAPWTJ010000419">
    <property type="protein sequence ID" value="KAJ8978602.1"/>
    <property type="molecule type" value="Genomic_DNA"/>
</dbReference>
<evidence type="ECO:0000313" key="2">
    <source>
        <dbReference type="EMBL" id="KAJ8978602.1"/>
    </source>
</evidence>
<accession>A0ABQ9JLP2</accession>
<gene>
    <name evidence="2" type="ORF">NQ317_006890</name>
</gene>
<evidence type="ECO:0000256" key="1">
    <source>
        <dbReference type="SAM" id="MobiDB-lite"/>
    </source>
</evidence>
<organism evidence="2 3">
    <name type="scientific">Molorchus minor</name>
    <dbReference type="NCBI Taxonomy" id="1323400"/>
    <lineage>
        <taxon>Eukaryota</taxon>
        <taxon>Metazoa</taxon>
        <taxon>Ecdysozoa</taxon>
        <taxon>Arthropoda</taxon>
        <taxon>Hexapoda</taxon>
        <taxon>Insecta</taxon>
        <taxon>Pterygota</taxon>
        <taxon>Neoptera</taxon>
        <taxon>Endopterygota</taxon>
        <taxon>Coleoptera</taxon>
        <taxon>Polyphaga</taxon>
        <taxon>Cucujiformia</taxon>
        <taxon>Chrysomeloidea</taxon>
        <taxon>Cerambycidae</taxon>
        <taxon>Lamiinae</taxon>
        <taxon>Monochamini</taxon>
        <taxon>Molorchus</taxon>
    </lineage>
</organism>
<feature type="region of interest" description="Disordered" evidence="1">
    <location>
        <begin position="66"/>
        <end position="99"/>
    </location>
</feature>
<protein>
    <submittedName>
        <fullName evidence="2">Uncharacterized protein</fullName>
    </submittedName>
</protein>
<proteinExistence type="predicted"/>
<evidence type="ECO:0000313" key="3">
    <source>
        <dbReference type="Proteomes" id="UP001162164"/>
    </source>
</evidence>
<keyword evidence="3" id="KW-1185">Reference proteome</keyword>
<reference evidence="2" key="1">
    <citation type="journal article" date="2023" name="Insect Mol. Biol.">
        <title>Genome sequencing provides insights into the evolution of gene families encoding plant cell wall-degrading enzymes in longhorned beetles.</title>
        <authorList>
            <person name="Shin N.R."/>
            <person name="Okamura Y."/>
            <person name="Kirsch R."/>
            <person name="Pauchet Y."/>
        </authorList>
    </citation>
    <scope>NUCLEOTIDE SEQUENCE</scope>
    <source>
        <strain evidence="2">MMC_N1</strain>
    </source>
</reference>
<dbReference type="Proteomes" id="UP001162164">
    <property type="component" value="Unassembled WGS sequence"/>
</dbReference>